<name>A0A8J5V082_9HYME</name>
<organism evidence="12 13">
    <name type="scientific">Cotesia typhae</name>
    <dbReference type="NCBI Taxonomy" id="2053667"/>
    <lineage>
        <taxon>Eukaryota</taxon>
        <taxon>Metazoa</taxon>
        <taxon>Ecdysozoa</taxon>
        <taxon>Arthropoda</taxon>
        <taxon>Hexapoda</taxon>
        <taxon>Insecta</taxon>
        <taxon>Pterygota</taxon>
        <taxon>Neoptera</taxon>
        <taxon>Endopterygota</taxon>
        <taxon>Hymenoptera</taxon>
        <taxon>Apocrita</taxon>
        <taxon>Ichneumonoidea</taxon>
        <taxon>Braconidae</taxon>
        <taxon>Microgastrinae</taxon>
        <taxon>Cotesia</taxon>
    </lineage>
</organism>
<comment type="caution">
    <text evidence="12">The sequence shown here is derived from an EMBL/GenBank/DDBJ whole genome shotgun (WGS) entry which is preliminary data.</text>
</comment>
<dbReference type="Proteomes" id="UP000729913">
    <property type="component" value="Unassembled WGS sequence"/>
</dbReference>
<feature type="coiled-coil region" evidence="10">
    <location>
        <begin position="326"/>
        <end position="353"/>
    </location>
</feature>
<evidence type="ECO:0000256" key="7">
    <source>
        <dbReference type="ARBA" id="ARBA00023212"/>
    </source>
</evidence>
<reference evidence="12" key="2">
    <citation type="submission" date="2021-04" db="EMBL/GenBank/DDBJ databases">
        <title>Genome-wide patterns of bracovirus chromosomal integration into multiple host tissues during parasitism.</title>
        <authorList>
            <person name="Chebbi M.A.C."/>
        </authorList>
    </citation>
    <scope>NUCLEOTIDE SEQUENCE</scope>
    <source>
        <tissue evidence="12">Whole body</tissue>
    </source>
</reference>
<dbReference type="PANTHER" id="PTHR14517:SF6">
    <property type="entry name" value="RE41410P"/>
    <property type="match status" value="1"/>
</dbReference>
<keyword evidence="5 10" id="KW-0175">Coiled coil</keyword>
<dbReference type="Pfam" id="PF05914">
    <property type="entry name" value="RIB43A"/>
    <property type="match status" value="1"/>
</dbReference>
<sequence length="380" mass="45816">MLKFPPTTPQDLKVAACIEQKRRNQEARKQRIFDPRCQIGIDKEFLDWQIKEKERLRQQEREQECRMDEALLRSSKFAMMLEKREEEEKKKINRDINSYRQIYQRPQDRRDFDLYDPDNLKKSLPGRLADDDPRIGPSSAQKFEGEDLEKVKKRSRDKEQMQSSLMQQVYEKQKNKQEQQNADESLQRMILSRDRRAIDLERMEEECRRKLNEATAQFNRALAEEQEYRNKCEAIKDEEDKRAEIYNHLTGDFLTEAREQALSHCGPNKLLAYRYKGMTSDELKAIWNEQAHQMKEIQKMKEEQRRKNTDWDRLMIGNALAAEVYSQQLERQKMEVRKKIAEENLQLAQQQKSHQDYLNKVVYKYQQEPEFFNQFNSCPR</sequence>
<keyword evidence="3" id="KW-0963">Cytoplasm</keyword>
<keyword evidence="7" id="KW-0206">Cytoskeleton</keyword>
<evidence type="ECO:0000313" key="12">
    <source>
        <dbReference type="EMBL" id="KAG8039766.1"/>
    </source>
</evidence>
<evidence type="ECO:0000256" key="1">
    <source>
        <dbReference type="ARBA" id="ARBA00004611"/>
    </source>
</evidence>
<keyword evidence="4" id="KW-0282">Flagellum</keyword>
<dbReference type="EMBL" id="JAAOIC020000032">
    <property type="protein sequence ID" value="KAG8039766.1"/>
    <property type="molecule type" value="Genomic_DNA"/>
</dbReference>
<evidence type="ECO:0000256" key="10">
    <source>
        <dbReference type="SAM" id="Coils"/>
    </source>
</evidence>
<evidence type="ECO:0000256" key="2">
    <source>
        <dbReference type="ARBA" id="ARBA00006875"/>
    </source>
</evidence>
<evidence type="ECO:0000256" key="9">
    <source>
        <dbReference type="ARBA" id="ARBA00046435"/>
    </source>
</evidence>
<evidence type="ECO:0000256" key="3">
    <source>
        <dbReference type="ARBA" id="ARBA00022490"/>
    </source>
</evidence>
<evidence type="ECO:0000313" key="13">
    <source>
        <dbReference type="Proteomes" id="UP000729913"/>
    </source>
</evidence>
<reference evidence="12" key="1">
    <citation type="submission" date="2020-03" db="EMBL/GenBank/DDBJ databases">
        <authorList>
            <person name="Chebbi M.A."/>
            <person name="Drezen J.M."/>
        </authorList>
    </citation>
    <scope>NUCLEOTIDE SEQUENCE</scope>
    <source>
        <tissue evidence="12">Whole body</tissue>
    </source>
</reference>
<proteinExistence type="inferred from homology"/>
<feature type="region of interest" description="Disordered" evidence="11">
    <location>
        <begin position="123"/>
        <end position="165"/>
    </location>
</feature>
<evidence type="ECO:0000256" key="5">
    <source>
        <dbReference type="ARBA" id="ARBA00023054"/>
    </source>
</evidence>
<comment type="subcellular location">
    <subcellularLocation>
        <location evidence="1">Cytoplasm</location>
        <location evidence="1">Cytoskeleton</location>
        <location evidence="1">Flagellum axoneme</location>
    </subcellularLocation>
</comment>
<dbReference type="PANTHER" id="PTHR14517">
    <property type="entry name" value="RIB43A-RELATED"/>
    <property type="match status" value="1"/>
</dbReference>
<keyword evidence="8" id="KW-0966">Cell projection</keyword>
<accession>A0A8J5V082</accession>
<evidence type="ECO:0008006" key="14">
    <source>
        <dbReference type="Google" id="ProtNLM"/>
    </source>
</evidence>
<dbReference type="AlphaFoldDB" id="A0A8J5V082"/>
<evidence type="ECO:0000256" key="4">
    <source>
        <dbReference type="ARBA" id="ARBA00022846"/>
    </source>
</evidence>
<comment type="subunit">
    <text evidence="9">Microtubule inner protein component of sperm flagellar doublet microtubules.</text>
</comment>
<keyword evidence="13" id="KW-1185">Reference proteome</keyword>
<feature type="compositionally biased region" description="Basic and acidic residues" evidence="11">
    <location>
        <begin position="143"/>
        <end position="160"/>
    </location>
</feature>
<gene>
    <name evidence="12" type="ORF">G9C98_000495</name>
</gene>
<keyword evidence="6" id="KW-0969">Cilium</keyword>
<protein>
    <recommendedName>
        <fullName evidence="14">RIB43A-like with coiled-coils protein 2</fullName>
    </recommendedName>
</protein>
<dbReference type="InterPro" id="IPR008805">
    <property type="entry name" value="RIB43A"/>
</dbReference>
<feature type="coiled-coil region" evidence="10">
    <location>
        <begin position="197"/>
        <end position="238"/>
    </location>
</feature>
<feature type="coiled-coil region" evidence="10">
    <location>
        <begin position="43"/>
        <end position="102"/>
    </location>
</feature>
<comment type="similarity">
    <text evidence="2">Belongs to the RIB43A family.</text>
</comment>
<evidence type="ECO:0000256" key="8">
    <source>
        <dbReference type="ARBA" id="ARBA00023273"/>
    </source>
</evidence>
<dbReference type="OrthoDB" id="429119at2759"/>
<evidence type="ECO:0000256" key="11">
    <source>
        <dbReference type="SAM" id="MobiDB-lite"/>
    </source>
</evidence>
<evidence type="ECO:0000256" key="6">
    <source>
        <dbReference type="ARBA" id="ARBA00023069"/>
    </source>
</evidence>